<dbReference type="EMBL" id="JANJYI010000004">
    <property type="protein sequence ID" value="KAK2652900.1"/>
    <property type="molecule type" value="Genomic_DNA"/>
</dbReference>
<sequence length="141" mass="15445">MISLLSTLMRIKKEGTSVADYLNKMKSTVDDLALIGNPLSDAEITAHTLNGLADEFKELIVAILVCDSPITFEDLYDKLLDEELTQKRGETKDDDTQIIAQFTQKRNNYKGKGGKGNRGGSNPSHTLDQGFTQVSHLGSVS</sequence>
<gene>
    <name evidence="2" type="ORF">Ddye_012756</name>
</gene>
<name>A0AAE0CIZ0_9ROSI</name>
<reference evidence="2" key="1">
    <citation type="journal article" date="2023" name="Plant J.">
        <title>Genome sequences and population genomics provide insights into the demographic history, inbreeding, and mutation load of two 'living fossil' tree species of Dipteronia.</title>
        <authorList>
            <person name="Feng Y."/>
            <person name="Comes H.P."/>
            <person name="Chen J."/>
            <person name="Zhu S."/>
            <person name="Lu R."/>
            <person name="Zhang X."/>
            <person name="Li P."/>
            <person name="Qiu J."/>
            <person name="Olsen K.M."/>
            <person name="Qiu Y."/>
        </authorList>
    </citation>
    <scope>NUCLEOTIDE SEQUENCE</scope>
    <source>
        <strain evidence="2">KIB01</strain>
    </source>
</reference>
<evidence type="ECO:0000313" key="3">
    <source>
        <dbReference type="Proteomes" id="UP001280121"/>
    </source>
</evidence>
<dbReference type="Proteomes" id="UP001280121">
    <property type="component" value="Unassembled WGS sequence"/>
</dbReference>
<organism evidence="2 3">
    <name type="scientific">Dipteronia dyeriana</name>
    <dbReference type="NCBI Taxonomy" id="168575"/>
    <lineage>
        <taxon>Eukaryota</taxon>
        <taxon>Viridiplantae</taxon>
        <taxon>Streptophyta</taxon>
        <taxon>Embryophyta</taxon>
        <taxon>Tracheophyta</taxon>
        <taxon>Spermatophyta</taxon>
        <taxon>Magnoliopsida</taxon>
        <taxon>eudicotyledons</taxon>
        <taxon>Gunneridae</taxon>
        <taxon>Pentapetalae</taxon>
        <taxon>rosids</taxon>
        <taxon>malvids</taxon>
        <taxon>Sapindales</taxon>
        <taxon>Sapindaceae</taxon>
        <taxon>Hippocastanoideae</taxon>
        <taxon>Acereae</taxon>
        <taxon>Dipteronia</taxon>
    </lineage>
</organism>
<proteinExistence type="predicted"/>
<dbReference type="PANTHER" id="PTHR47481:SF22">
    <property type="entry name" value="RETROTRANSPOSON GAG DOMAIN-CONTAINING PROTEIN"/>
    <property type="match status" value="1"/>
</dbReference>
<dbReference type="Pfam" id="PF14223">
    <property type="entry name" value="Retrotran_gag_2"/>
    <property type="match status" value="1"/>
</dbReference>
<feature type="compositionally biased region" description="Polar residues" evidence="1">
    <location>
        <begin position="123"/>
        <end position="141"/>
    </location>
</feature>
<evidence type="ECO:0000313" key="2">
    <source>
        <dbReference type="EMBL" id="KAK2652900.1"/>
    </source>
</evidence>
<protein>
    <submittedName>
        <fullName evidence="2">Uncharacterized protein</fullName>
    </submittedName>
</protein>
<feature type="region of interest" description="Disordered" evidence="1">
    <location>
        <begin position="104"/>
        <end position="141"/>
    </location>
</feature>
<comment type="caution">
    <text evidence="2">The sequence shown here is derived from an EMBL/GenBank/DDBJ whole genome shotgun (WGS) entry which is preliminary data.</text>
</comment>
<evidence type="ECO:0000256" key="1">
    <source>
        <dbReference type="SAM" id="MobiDB-lite"/>
    </source>
</evidence>
<dbReference type="AlphaFoldDB" id="A0AAE0CIZ0"/>
<dbReference type="PANTHER" id="PTHR47481">
    <property type="match status" value="1"/>
</dbReference>
<keyword evidence="3" id="KW-1185">Reference proteome</keyword>
<accession>A0AAE0CIZ0</accession>